<dbReference type="Proteomes" id="UP000805193">
    <property type="component" value="Unassembled WGS sequence"/>
</dbReference>
<proteinExistence type="predicted"/>
<name>A0AC60QCX9_IXOPE</name>
<protein>
    <submittedName>
        <fullName evidence="1">Uncharacterized protein</fullName>
    </submittedName>
</protein>
<evidence type="ECO:0000313" key="2">
    <source>
        <dbReference type="Proteomes" id="UP000805193"/>
    </source>
</evidence>
<gene>
    <name evidence="1" type="ORF">HPB47_021361</name>
</gene>
<accession>A0AC60QCX9</accession>
<comment type="caution">
    <text evidence="1">The sequence shown here is derived from an EMBL/GenBank/DDBJ whole genome shotgun (WGS) entry which is preliminary data.</text>
</comment>
<keyword evidence="2" id="KW-1185">Reference proteome</keyword>
<organism evidence="1 2">
    <name type="scientific">Ixodes persulcatus</name>
    <name type="common">Taiga tick</name>
    <dbReference type="NCBI Taxonomy" id="34615"/>
    <lineage>
        <taxon>Eukaryota</taxon>
        <taxon>Metazoa</taxon>
        <taxon>Ecdysozoa</taxon>
        <taxon>Arthropoda</taxon>
        <taxon>Chelicerata</taxon>
        <taxon>Arachnida</taxon>
        <taxon>Acari</taxon>
        <taxon>Parasitiformes</taxon>
        <taxon>Ixodida</taxon>
        <taxon>Ixodoidea</taxon>
        <taxon>Ixodidae</taxon>
        <taxon>Ixodinae</taxon>
        <taxon>Ixodes</taxon>
    </lineage>
</organism>
<reference evidence="1 2" key="1">
    <citation type="journal article" date="2020" name="Cell">
        <title>Large-Scale Comparative Analyses of Tick Genomes Elucidate Their Genetic Diversity and Vector Capacities.</title>
        <authorList>
            <consortium name="Tick Genome and Microbiome Consortium (TIGMIC)"/>
            <person name="Jia N."/>
            <person name="Wang J."/>
            <person name="Shi W."/>
            <person name="Du L."/>
            <person name="Sun Y."/>
            <person name="Zhan W."/>
            <person name="Jiang J.F."/>
            <person name="Wang Q."/>
            <person name="Zhang B."/>
            <person name="Ji P."/>
            <person name="Bell-Sakyi L."/>
            <person name="Cui X.M."/>
            <person name="Yuan T.T."/>
            <person name="Jiang B.G."/>
            <person name="Yang W.F."/>
            <person name="Lam T.T."/>
            <person name="Chang Q.C."/>
            <person name="Ding S.J."/>
            <person name="Wang X.J."/>
            <person name="Zhu J.G."/>
            <person name="Ruan X.D."/>
            <person name="Zhao L."/>
            <person name="Wei J.T."/>
            <person name="Ye R.Z."/>
            <person name="Que T.C."/>
            <person name="Du C.H."/>
            <person name="Zhou Y.H."/>
            <person name="Cheng J.X."/>
            <person name="Dai P.F."/>
            <person name="Guo W.B."/>
            <person name="Han X.H."/>
            <person name="Huang E.J."/>
            <person name="Li L.F."/>
            <person name="Wei W."/>
            <person name="Gao Y.C."/>
            <person name="Liu J.Z."/>
            <person name="Shao H.Z."/>
            <person name="Wang X."/>
            <person name="Wang C.C."/>
            <person name="Yang T.C."/>
            <person name="Huo Q.B."/>
            <person name="Li W."/>
            <person name="Chen H.Y."/>
            <person name="Chen S.E."/>
            <person name="Zhou L.G."/>
            <person name="Ni X.B."/>
            <person name="Tian J.H."/>
            <person name="Sheng Y."/>
            <person name="Liu T."/>
            <person name="Pan Y.S."/>
            <person name="Xia L.Y."/>
            <person name="Li J."/>
            <person name="Zhao F."/>
            <person name="Cao W.C."/>
        </authorList>
    </citation>
    <scope>NUCLEOTIDE SEQUENCE [LARGE SCALE GENOMIC DNA]</scope>
    <source>
        <strain evidence="1">Iper-2018</strain>
    </source>
</reference>
<dbReference type="EMBL" id="JABSTQ010009188">
    <property type="protein sequence ID" value="KAG0431874.1"/>
    <property type="molecule type" value="Genomic_DNA"/>
</dbReference>
<sequence length="184" mass="19565">MNGCLRVRRSPWGLTRGDATVACLRVRRGPSFELAKVKSLPFAGKSRPVFGLASDRLAEDAARTPPSCARPARGTASEDSPRDRVPSTPCRPIVRPVPEGSPNHGFPNSAPSAPFRLVSGTTPSELNDVKPSSGGPPFAPFSPGFRPSTRFLSCGKVRRGRGVSFTRKHQRLPPNSAGQAPSGK</sequence>
<evidence type="ECO:0000313" key="1">
    <source>
        <dbReference type="EMBL" id="KAG0431874.1"/>
    </source>
</evidence>